<dbReference type="SUPFAM" id="SSF54292">
    <property type="entry name" value="2Fe-2S ferredoxin-like"/>
    <property type="match status" value="1"/>
</dbReference>
<dbReference type="CDD" id="cd00207">
    <property type="entry name" value="fer2"/>
    <property type="match status" value="1"/>
</dbReference>
<evidence type="ECO:0000256" key="7">
    <source>
        <dbReference type="ARBA" id="ARBA00023004"/>
    </source>
</evidence>
<evidence type="ECO:0000256" key="6">
    <source>
        <dbReference type="ARBA" id="ARBA00023002"/>
    </source>
</evidence>
<dbReference type="PROSITE" id="PS51384">
    <property type="entry name" value="FAD_FR"/>
    <property type="match status" value="1"/>
</dbReference>
<feature type="domain" description="2Fe-2S ferredoxin-type" evidence="9">
    <location>
        <begin position="244"/>
        <end position="329"/>
    </location>
</feature>
<comment type="cofactor">
    <cofactor evidence="1">
        <name>FMN</name>
        <dbReference type="ChEBI" id="CHEBI:58210"/>
    </cofactor>
</comment>
<dbReference type="PANTHER" id="PTHR47354:SF2">
    <property type="entry name" value="BLR2392 PROTEIN"/>
    <property type="match status" value="1"/>
</dbReference>
<evidence type="ECO:0000256" key="1">
    <source>
        <dbReference type="ARBA" id="ARBA00001917"/>
    </source>
</evidence>
<keyword evidence="8" id="KW-0411">Iron-sulfur</keyword>
<keyword evidence="3" id="KW-0288">FMN</keyword>
<dbReference type="GO" id="GO:0046872">
    <property type="term" value="F:metal ion binding"/>
    <property type="evidence" value="ECO:0007669"/>
    <property type="project" value="UniProtKB-KW"/>
</dbReference>
<dbReference type="InterPro" id="IPR036010">
    <property type="entry name" value="2Fe-2S_ferredoxin-like_sf"/>
</dbReference>
<reference evidence="11" key="1">
    <citation type="submission" date="2018-01" db="EMBL/GenBank/DDBJ databases">
        <authorList>
            <person name="Clerissi C."/>
        </authorList>
    </citation>
    <scope>NUCLEOTIDE SEQUENCE</scope>
    <source>
        <strain evidence="11">Cupriavidus taiwanensis STM 3521</strain>
    </source>
</reference>
<evidence type="ECO:0000256" key="4">
    <source>
        <dbReference type="ARBA" id="ARBA00022714"/>
    </source>
</evidence>
<dbReference type="Gene3D" id="3.40.50.80">
    <property type="entry name" value="Nucleotide-binding domain of ferredoxin-NADP reductase (FNR) module"/>
    <property type="match status" value="1"/>
</dbReference>
<evidence type="ECO:0000259" key="10">
    <source>
        <dbReference type="PROSITE" id="PS51384"/>
    </source>
</evidence>
<dbReference type="AlphaFoldDB" id="A0A375BUG9"/>
<dbReference type="PRINTS" id="PR00409">
    <property type="entry name" value="PHDIOXRDTASE"/>
</dbReference>
<dbReference type="GO" id="GO:0051537">
    <property type="term" value="F:2 iron, 2 sulfur cluster binding"/>
    <property type="evidence" value="ECO:0007669"/>
    <property type="project" value="UniProtKB-KW"/>
</dbReference>
<keyword evidence="2" id="KW-0285">Flavoprotein</keyword>
<dbReference type="InterPro" id="IPR006058">
    <property type="entry name" value="2Fe2S_fd_BS"/>
</dbReference>
<dbReference type="CDD" id="cd06185">
    <property type="entry name" value="PDR_like"/>
    <property type="match status" value="1"/>
</dbReference>
<dbReference type="Pfam" id="PF00111">
    <property type="entry name" value="Fer2"/>
    <property type="match status" value="1"/>
</dbReference>
<dbReference type="SUPFAM" id="SSF52343">
    <property type="entry name" value="Ferredoxin reductase-like, C-terminal NADP-linked domain"/>
    <property type="match status" value="1"/>
</dbReference>
<dbReference type="Gene3D" id="3.10.20.30">
    <property type="match status" value="1"/>
</dbReference>
<organism evidence="11">
    <name type="scientific">Cupriavidus taiwanensis</name>
    <dbReference type="NCBI Taxonomy" id="164546"/>
    <lineage>
        <taxon>Bacteria</taxon>
        <taxon>Pseudomonadati</taxon>
        <taxon>Pseudomonadota</taxon>
        <taxon>Betaproteobacteria</taxon>
        <taxon>Burkholderiales</taxon>
        <taxon>Burkholderiaceae</taxon>
        <taxon>Cupriavidus</taxon>
    </lineage>
</organism>
<comment type="caution">
    <text evidence="11">The sequence shown here is derived from an EMBL/GenBank/DDBJ whole genome shotgun (WGS) entry which is preliminary data.</text>
</comment>
<keyword evidence="7" id="KW-0408">Iron</keyword>
<dbReference type="PANTHER" id="PTHR47354">
    <property type="entry name" value="NADH OXIDOREDUCTASE HCR"/>
    <property type="match status" value="1"/>
</dbReference>
<keyword evidence="4" id="KW-0001">2Fe-2S</keyword>
<evidence type="ECO:0000256" key="8">
    <source>
        <dbReference type="ARBA" id="ARBA00023014"/>
    </source>
</evidence>
<dbReference type="InterPro" id="IPR039261">
    <property type="entry name" value="FNR_nucleotide-bd"/>
</dbReference>
<accession>A0A375BUG9</accession>
<feature type="domain" description="FAD-binding FR-type" evidence="10">
    <location>
        <begin position="5"/>
        <end position="116"/>
    </location>
</feature>
<dbReference type="EMBL" id="OFSP01000023">
    <property type="protein sequence ID" value="SOY53571.1"/>
    <property type="molecule type" value="Genomic_DNA"/>
</dbReference>
<evidence type="ECO:0000259" key="9">
    <source>
        <dbReference type="PROSITE" id="PS51085"/>
    </source>
</evidence>
<dbReference type="Gene3D" id="2.40.30.10">
    <property type="entry name" value="Translation factors"/>
    <property type="match status" value="1"/>
</dbReference>
<dbReference type="InterPro" id="IPR050415">
    <property type="entry name" value="MRET"/>
</dbReference>
<evidence type="ECO:0000256" key="5">
    <source>
        <dbReference type="ARBA" id="ARBA00022723"/>
    </source>
</evidence>
<dbReference type="SUPFAM" id="SSF63380">
    <property type="entry name" value="Riboflavin synthase domain-like"/>
    <property type="match status" value="1"/>
</dbReference>
<evidence type="ECO:0000256" key="2">
    <source>
        <dbReference type="ARBA" id="ARBA00022630"/>
    </source>
</evidence>
<evidence type="ECO:0000313" key="11">
    <source>
        <dbReference type="EMBL" id="SOY53571.1"/>
    </source>
</evidence>
<sequence>MTPDHKTLELVVEDVIALTDSITEFRLRDPAGAALPGFAAGAHLRVQVTPGGTPAWRHYSLVNGDGRAGATAAPSVYRIAVRRDDSGQGGSLWMHTQLKAGTRLVTSAPVNAFALDDRAEDAVLIAGGIGVTPIVSMAAALSAAGRRYRVHYSARHPDQLALVDELMALAGRNLALYADQGPLPALALDALLAGLAPTQPIYACGPAGMIDAVLALAAARGWARDDIHFELFSAPAPDASDPAFEVELRQSGRVLAVPAGQTILEAMLSAGLDPLYDCKRGECGVCQVPVLAGDIDHRDYCLSESQRCAGDVMQICVSRARGGRLVLDA</sequence>
<name>A0A375BUG9_9BURK</name>
<dbReference type="InterPro" id="IPR001041">
    <property type="entry name" value="2Fe-2S_ferredoxin-type"/>
</dbReference>
<dbReference type="InterPro" id="IPR017938">
    <property type="entry name" value="Riboflavin_synthase-like_b-brl"/>
</dbReference>
<dbReference type="InterPro" id="IPR012675">
    <property type="entry name" value="Beta-grasp_dom_sf"/>
</dbReference>
<dbReference type="PROSITE" id="PS51085">
    <property type="entry name" value="2FE2S_FER_2"/>
    <property type="match status" value="1"/>
</dbReference>
<protein>
    <submittedName>
        <fullName evidence="11">Ferredoxin</fullName>
    </submittedName>
</protein>
<keyword evidence="5" id="KW-0479">Metal-binding</keyword>
<dbReference type="PROSITE" id="PS00197">
    <property type="entry name" value="2FE2S_FER_1"/>
    <property type="match status" value="1"/>
</dbReference>
<dbReference type="GO" id="GO:0016491">
    <property type="term" value="F:oxidoreductase activity"/>
    <property type="evidence" value="ECO:0007669"/>
    <property type="project" value="UniProtKB-KW"/>
</dbReference>
<keyword evidence="6" id="KW-0560">Oxidoreductase</keyword>
<dbReference type="InterPro" id="IPR017927">
    <property type="entry name" value="FAD-bd_FR_type"/>
</dbReference>
<dbReference type="Pfam" id="PF22290">
    <property type="entry name" value="DmmA-like_N"/>
    <property type="match status" value="1"/>
</dbReference>
<dbReference type="InterPro" id="IPR054582">
    <property type="entry name" value="DmmA-like_N"/>
</dbReference>
<dbReference type="Proteomes" id="UP000256297">
    <property type="component" value="Chromosome CBM2589_b"/>
</dbReference>
<dbReference type="RefSeq" id="WP_116336015.1">
    <property type="nucleotide sequence ID" value="NZ_LT976856.1"/>
</dbReference>
<gene>
    <name evidence="11" type="ORF">CBM2589_B30044</name>
</gene>
<evidence type="ECO:0000256" key="3">
    <source>
        <dbReference type="ARBA" id="ARBA00022643"/>
    </source>
</evidence>
<proteinExistence type="predicted"/>